<evidence type="ECO:0000313" key="10">
    <source>
        <dbReference type="Proteomes" id="UP001044222"/>
    </source>
</evidence>
<keyword evidence="10" id="KW-1185">Reference proteome</keyword>
<dbReference type="InterPro" id="IPR016186">
    <property type="entry name" value="C-type_lectin-like/link_sf"/>
</dbReference>
<gene>
    <name evidence="9" type="ORF">ANANG_G00207930</name>
</gene>
<feature type="domain" description="Link" evidence="8">
    <location>
        <begin position="167"/>
        <end position="223"/>
    </location>
</feature>
<dbReference type="PROSITE" id="PS50835">
    <property type="entry name" value="IG_LIKE"/>
    <property type="match status" value="1"/>
</dbReference>
<dbReference type="GO" id="GO:0010001">
    <property type="term" value="P:glial cell differentiation"/>
    <property type="evidence" value="ECO:0007669"/>
    <property type="project" value="TreeGrafter"/>
</dbReference>
<evidence type="ECO:0000259" key="7">
    <source>
        <dbReference type="PROSITE" id="PS50835"/>
    </source>
</evidence>
<dbReference type="Gene3D" id="3.10.100.10">
    <property type="entry name" value="Mannose-Binding Protein A, subunit A"/>
    <property type="match status" value="2"/>
</dbReference>
<dbReference type="SUPFAM" id="SSF56436">
    <property type="entry name" value="C-type lectin-like"/>
    <property type="match status" value="2"/>
</dbReference>
<dbReference type="InterPro" id="IPR000538">
    <property type="entry name" value="Link_dom"/>
</dbReference>
<dbReference type="GO" id="GO:0007417">
    <property type="term" value="P:central nervous system development"/>
    <property type="evidence" value="ECO:0007669"/>
    <property type="project" value="TreeGrafter"/>
</dbReference>
<reference evidence="9" key="1">
    <citation type="submission" date="2021-01" db="EMBL/GenBank/DDBJ databases">
        <title>A chromosome-scale assembly of European eel, Anguilla anguilla.</title>
        <authorList>
            <person name="Henkel C."/>
            <person name="Jong-Raadsen S.A."/>
            <person name="Dufour S."/>
            <person name="Weltzien F.-A."/>
            <person name="Palstra A.P."/>
            <person name="Pelster B."/>
            <person name="Spaink H.P."/>
            <person name="Van Den Thillart G.E."/>
            <person name="Jansen H."/>
            <person name="Zahm M."/>
            <person name="Klopp C."/>
            <person name="Cedric C."/>
            <person name="Louis A."/>
            <person name="Berthelot C."/>
            <person name="Parey E."/>
            <person name="Roest Crollius H."/>
            <person name="Montfort J."/>
            <person name="Robinson-Rechavi M."/>
            <person name="Bucao C."/>
            <person name="Bouchez O."/>
            <person name="Gislard M."/>
            <person name="Lluch J."/>
            <person name="Milhes M."/>
            <person name="Lampietro C."/>
            <person name="Lopez Roques C."/>
            <person name="Donnadieu C."/>
            <person name="Braasch I."/>
            <person name="Desvignes T."/>
            <person name="Postlethwait J."/>
            <person name="Bobe J."/>
            <person name="Guiguen Y."/>
            <person name="Dirks R."/>
        </authorList>
    </citation>
    <scope>NUCLEOTIDE SEQUENCE</scope>
    <source>
        <strain evidence="9">Tag_6206</strain>
        <tissue evidence="9">Liver</tissue>
    </source>
</reference>
<dbReference type="PROSITE" id="PS50963">
    <property type="entry name" value="LINK_2"/>
    <property type="match status" value="2"/>
</dbReference>
<accession>A0A9D3LZ85</accession>
<name>A0A9D3LZ85_ANGAN</name>
<dbReference type="SUPFAM" id="SSF48726">
    <property type="entry name" value="Immunoglobulin"/>
    <property type="match status" value="1"/>
</dbReference>
<feature type="disulfide bond" evidence="5">
    <location>
        <begin position="282"/>
        <end position="303"/>
    </location>
</feature>
<feature type="domain" description="Link" evidence="8">
    <location>
        <begin position="237"/>
        <end position="328"/>
    </location>
</feature>
<dbReference type="SMART" id="SM00445">
    <property type="entry name" value="LINK"/>
    <property type="match status" value="2"/>
</dbReference>
<feature type="chain" id="PRO_5039703320" description="Hyaluronan and proteoglycan link protein 3" evidence="6">
    <location>
        <begin position="23"/>
        <end position="330"/>
    </location>
</feature>
<dbReference type="EMBL" id="JAFIRN010000011">
    <property type="protein sequence ID" value="KAG5839719.1"/>
    <property type="molecule type" value="Genomic_DNA"/>
</dbReference>
<dbReference type="GO" id="GO:0045202">
    <property type="term" value="C:synapse"/>
    <property type="evidence" value="ECO:0007669"/>
    <property type="project" value="TreeGrafter"/>
</dbReference>
<dbReference type="InterPro" id="IPR013106">
    <property type="entry name" value="Ig_V-set"/>
</dbReference>
<comment type="subcellular location">
    <subcellularLocation>
        <location evidence="1">Secreted</location>
    </subcellularLocation>
</comment>
<dbReference type="SMART" id="SM00406">
    <property type="entry name" value="IGv"/>
    <property type="match status" value="1"/>
</dbReference>
<dbReference type="Pfam" id="PF00193">
    <property type="entry name" value="Xlink"/>
    <property type="match status" value="2"/>
</dbReference>
<comment type="caution">
    <text evidence="9">The sequence shown here is derived from an EMBL/GenBank/DDBJ whole genome shotgun (WGS) entry which is preliminary data.</text>
</comment>
<evidence type="ECO:0000256" key="6">
    <source>
        <dbReference type="SAM" id="SignalP"/>
    </source>
</evidence>
<evidence type="ECO:0000259" key="8">
    <source>
        <dbReference type="PROSITE" id="PS50963"/>
    </source>
</evidence>
<proteinExistence type="predicted"/>
<dbReference type="InterPro" id="IPR007110">
    <property type="entry name" value="Ig-like_dom"/>
</dbReference>
<evidence type="ECO:0000256" key="2">
    <source>
        <dbReference type="ARBA" id="ARBA00022525"/>
    </source>
</evidence>
<dbReference type="AlphaFoldDB" id="A0A9D3LZ85"/>
<dbReference type="GO" id="GO:0007155">
    <property type="term" value="P:cell adhesion"/>
    <property type="evidence" value="ECO:0007669"/>
    <property type="project" value="InterPro"/>
</dbReference>
<keyword evidence="3" id="KW-0677">Repeat</keyword>
<evidence type="ECO:0000256" key="4">
    <source>
        <dbReference type="ARBA" id="ARBA00023157"/>
    </source>
</evidence>
<dbReference type="InterPro" id="IPR003599">
    <property type="entry name" value="Ig_sub"/>
</dbReference>
<evidence type="ECO:0000256" key="1">
    <source>
        <dbReference type="ARBA" id="ARBA00004613"/>
    </source>
</evidence>
<evidence type="ECO:0000256" key="5">
    <source>
        <dbReference type="PROSITE-ProRule" id="PRU00323"/>
    </source>
</evidence>
<feature type="disulfide bond" evidence="5">
    <location>
        <begin position="257"/>
        <end position="326"/>
    </location>
</feature>
<evidence type="ECO:0000256" key="3">
    <source>
        <dbReference type="ARBA" id="ARBA00022737"/>
    </source>
</evidence>
<dbReference type="Gene3D" id="2.60.40.10">
    <property type="entry name" value="Immunoglobulins"/>
    <property type="match status" value="1"/>
</dbReference>
<evidence type="ECO:0000313" key="9">
    <source>
        <dbReference type="EMBL" id="KAG5839719.1"/>
    </source>
</evidence>
<dbReference type="SMART" id="SM00409">
    <property type="entry name" value="IG"/>
    <property type="match status" value="1"/>
</dbReference>
<dbReference type="GO" id="GO:0001501">
    <property type="term" value="P:skeletal system development"/>
    <property type="evidence" value="ECO:0007669"/>
    <property type="project" value="TreeGrafter"/>
</dbReference>
<sequence length="330" mass="37518">MTVRCLLLVGLLQLQLLCMCWATPRYVNGFFYDDKGNGNGKKEIYFNGVRLHVEAEETMVLALRGGSAVLQCRYWYEPALSVPRRTRVKWYWQAANGPEKEVLVAIGSRQRSFEDFKGRVNLQDHTPGEVSLVIRELQLNDTGRYRCEVIDGLEDQSVTIDLALRGVVFPYQPPGGRYQLNFHAAQQTCEEQDSALATFEQLFWAWEEGMDWCNAGWLADGTLHRYDAFCFSSSISGRVHFLQASHGFSFREAQRACERDGAQIAKVGQLYASWWFAGLDRCDAGWLADGSLRYPITQHRPNCGPPEPGVRSFGFPPQHEKHGVYCYTAH</sequence>
<keyword evidence="4 5" id="KW-1015">Disulfide bond</keyword>
<feature type="signal peptide" evidence="6">
    <location>
        <begin position="1"/>
        <end position="22"/>
    </location>
</feature>
<dbReference type="PANTHER" id="PTHR22804">
    <property type="entry name" value="AGGRECAN/VERSICAN PROTEOGLYCAN"/>
    <property type="match status" value="1"/>
</dbReference>
<keyword evidence="2" id="KW-0964">Secreted</keyword>
<dbReference type="PRINTS" id="PR01265">
    <property type="entry name" value="LINKMODULE"/>
</dbReference>
<evidence type="ECO:0008006" key="11">
    <source>
        <dbReference type="Google" id="ProtNLM"/>
    </source>
</evidence>
<keyword evidence="6" id="KW-0732">Signal</keyword>
<feature type="domain" description="Ig-like" evidence="7">
    <location>
        <begin position="65"/>
        <end position="159"/>
    </location>
</feature>
<dbReference type="InterPro" id="IPR036179">
    <property type="entry name" value="Ig-like_dom_sf"/>
</dbReference>
<dbReference type="CDD" id="cd03519">
    <property type="entry name" value="Link_domain_HAPLN_module_2"/>
    <property type="match status" value="1"/>
</dbReference>
<organism evidence="9 10">
    <name type="scientific">Anguilla anguilla</name>
    <name type="common">European freshwater eel</name>
    <name type="synonym">Muraena anguilla</name>
    <dbReference type="NCBI Taxonomy" id="7936"/>
    <lineage>
        <taxon>Eukaryota</taxon>
        <taxon>Metazoa</taxon>
        <taxon>Chordata</taxon>
        <taxon>Craniata</taxon>
        <taxon>Vertebrata</taxon>
        <taxon>Euteleostomi</taxon>
        <taxon>Actinopterygii</taxon>
        <taxon>Neopterygii</taxon>
        <taxon>Teleostei</taxon>
        <taxon>Anguilliformes</taxon>
        <taxon>Anguillidae</taxon>
        <taxon>Anguilla</taxon>
    </lineage>
</organism>
<dbReference type="Pfam" id="PF07686">
    <property type="entry name" value="V-set"/>
    <property type="match status" value="1"/>
</dbReference>
<comment type="caution">
    <text evidence="5">Lacks conserved residue(s) required for the propagation of feature annotation.</text>
</comment>
<dbReference type="PANTHER" id="PTHR22804:SF40">
    <property type="entry name" value="HYALURONAN AND PROTEOGLYCAN LINK PROTEIN 3"/>
    <property type="match status" value="1"/>
</dbReference>
<protein>
    <recommendedName>
        <fullName evidence="11">Hyaluronan and proteoglycan link protein 3</fullName>
    </recommendedName>
</protein>
<dbReference type="Proteomes" id="UP001044222">
    <property type="component" value="Chromosome 11"/>
</dbReference>
<dbReference type="GO" id="GO:0072534">
    <property type="term" value="C:perineuronal net"/>
    <property type="evidence" value="ECO:0007669"/>
    <property type="project" value="TreeGrafter"/>
</dbReference>
<dbReference type="GO" id="GO:0005540">
    <property type="term" value="F:hyaluronic acid binding"/>
    <property type="evidence" value="ECO:0007669"/>
    <property type="project" value="InterPro"/>
</dbReference>
<dbReference type="GO" id="GO:0002052">
    <property type="term" value="P:positive regulation of neuroblast proliferation"/>
    <property type="evidence" value="ECO:0007669"/>
    <property type="project" value="TreeGrafter"/>
</dbReference>
<dbReference type="GO" id="GO:0005615">
    <property type="term" value="C:extracellular space"/>
    <property type="evidence" value="ECO:0007669"/>
    <property type="project" value="TreeGrafter"/>
</dbReference>
<dbReference type="InterPro" id="IPR050691">
    <property type="entry name" value="Hyaluronan_bind_Proteoglycan"/>
</dbReference>
<dbReference type="FunFam" id="3.10.100.10:FF:000001">
    <property type="entry name" value="Hyaluronan proteoglycan link protein 1"/>
    <property type="match status" value="1"/>
</dbReference>
<dbReference type="InterPro" id="IPR013783">
    <property type="entry name" value="Ig-like_fold"/>
</dbReference>
<dbReference type="InterPro" id="IPR016187">
    <property type="entry name" value="CTDL_fold"/>
</dbReference>